<reference evidence="4 5" key="1">
    <citation type="journal article" date="2019" name="Fungal Biol. Biotechnol.">
        <title>Draft genome sequence of fastidious pathogen Ceratobasidium theobromae, which causes vascular-streak dieback in Theobroma cacao.</title>
        <authorList>
            <person name="Ali S.S."/>
            <person name="Asman A."/>
            <person name="Shao J."/>
            <person name="Firmansyah A.P."/>
            <person name="Susilo A.W."/>
            <person name="Rosmana A."/>
            <person name="McMahon P."/>
            <person name="Junaid M."/>
            <person name="Guest D."/>
            <person name="Kheng T.Y."/>
            <person name="Meinhardt L.W."/>
            <person name="Bailey B.A."/>
        </authorList>
    </citation>
    <scope>NUCLEOTIDE SEQUENCE [LARGE SCALE GENOMIC DNA]</scope>
    <source>
        <strain evidence="4 5">CT2</strain>
    </source>
</reference>
<dbReference type="AlphaFoldDB" id="A0A5N5QMV2"/>
<evidence type="ECO:0000313" key="5">
    <source>
        <dbReference type="Proteomes" id="UP000383932"/>
    </source>
</evidence>
<feature type="domain" description="Fe-containing alcohol dehydrogenase-like C-terminal" evidence="3">
    <location>
        <begin position="181"/>
        <end position="388"/>
    </location>
</feature>
<dbReference type="GO" id="GO:0004022">
    <property type="term" value="F:alcohol dehydrogenase (NAD+) activity"/>
    <property type="evidence" value="ECO:0007669"/>
    <property type="project" value="TreeGrafter"/>
</dbReference>
<sequence>MAVRIPAGSYSYSKLKVLHYGLGSVSKLPETIKHLGGTRALLLTGKSVSKSPIFEDTKRALGSAHVTSFTDIGQHTPVAGIKATLEILKEKEADVIVALGGGSPIDAAKAISYYRNESTGAGFLKIVAIPTTLSAAEYTMNAGYTSEDGYKVSVNDPELCPDAIILDGNLTAYTPARLWLSSGIRALDHAVESLYRTPPVPFTIIESSLSSIPQLFENLIKSHADPSDLEVRQRLQLASYLSLAPNPRPGALGLSHSLGHKLGATYQIPHGITSCLTLAKSTELKARTSDSYSQSNLARATKRLEDEMGELLPRVSVSDEPEASKGGVILSKYIEALVEKLGLSTTLSEYGVPKSDLEGIAKMMEKGGLAGTEGQPNVSQVHGLLDSIY</sequence>
<dbReference type="Gene3D" id="3.40.50.1970">
    <property type="match status" value="1"/>
</dbReference>
<dbReference type="Pfam" id="PF25137">
    <property type="entry name" value="ADH_Fe_C"/>
    <property type="match status" value="1"/>
</dbReference>
<keyword evidence="5" id="KW-1185">Reference proteome</keyword>
<dbReference type="CDD" id="cd08192">
    <property type="entry name" value="MAR-like"/>
    <property type="match status" value="1"/>
</dbReference>
<proteinExistence type="predicted"/>
<evidence type="ECO:0000259" key="2">
    <source>
        <dbReference type="Pfam" id="PF00465"/>
    </source>
</evidence>
<dbReference type="PROSITE" id="PS00060">
    <property type="entry name" value="ADH_IRON_2"/>
    <property type="match status" value="1"/>
</dbReference>
<accession>A0A5N5QMV2</accession>
<organism evidence="4 5">
    <name type="scientific">Ceratobasidium theobromae</name>
    <dbReference type="NCBI Taxonomy" id="1582974"/>
    <lineage>
        <taxon>Eukaryota</taxon>
        <taxon>Fungi</taxon>
        <taxon>Dikarya</taxon>
        <taxon>Basidiomycota</taxon>
        <taxon>Agaricomycotina</taxon>
        <taxon>Agaricomycetes</taxon>
        <taxon>Cantharellales</taxon>
        <taxon>Ceratobasidiaceae</taxon>
        <taxon>Ceratobasidium</taxon>
    </lineage>
</organism>
<dbReference type="InterPro" id="IPR039697">
    <property type="entry name" value="Alcohol_dehydrogenase_Fe"/>
</dbReference>
<dbReference type="SUPFAM" id="SSF56796">
    <property type="entry name" value="Dehydroquinate synthase-like"/>
    <property type="match status" value="1"/>
</dbReference>
<keyword evidence="1" id="KW-0560">Oxidoreductase</keyword>
<dbReference type="Gene3D" id="1.20.1090.10">
    <property type="entry name" value="Dehydroquinate synthase-like - alpha domain"/>
    <property type="match status" value="1"/>
</dbReference>
<dbReference type="Pfam" id="PF00465">
    <property type="entry name" value="Fe-ADH"/>
    <property type="match status" value="1"/>
</dbReference>
<dbReference type="PANTHER" id="PTHR11496">
    <property type="entry name" value="ALCOHOL DEHYDROGENASE"/>
    <property type="match status" value="1"/>
</dbReference>
<dbReference type="Proteomes" id="UP000383932">
    <property type="component" value="Unassembled WGS sequence"/>
</dbReference>
<dbReference type="InterPro" id="IPR001670">
    <property type="entry name" value="ADH_Fe/GldA"/>
</dbReference>
<dbReference type="GO" id="GO:0046872">
    <property type="term" value="F:metal ion binding"/>
    <property type="evidence" value="ECO:0007669"/>
    <property type="project" value="InterPro"/>
</dbReference>
<name>A0A5N5QMV2_9AGAM</name>
<evidence type="ECO:0000313" key="4">
    <source>
        <dbReference type="EMBL" id="KAB5592908.1"/>
    </source>
</evidence>
<comment type="caution">
    <text evidence="4">The sequence shown here is derived from an EMBL/GenBank/DDBJ whole genome shotgun (WGS) entry which is preliminary data.</text>
</comment>
<dbReference type="OrthoDB" id="3360544at2759"/>
<dbReference type="EMBL" id="SSOP01000050">
    <property type="protein sequence ID" value="KAB5592908.1"/>
    <property type="molecule type" value="Genomic_DNA"/>
</dbReference>
<evidence type="ECO:0000256" key="1">
    <source>
        <dbReference type="ARBA" id="ARBA00023002"/>
    </source>
</evidence>
<evidence type="ECO:0000259" key="3">
    <source>
        <dbReference type="Pfam" id="PF25137"/>
    </source>
</evidence>
<dbReference type="PANTHER" id="PTHR11496:SF97">
    <property type="entry name" value="ALCOHOL DEHYDROGENASE IRON-TYPE_GLYCEROL DEHYDROGENASE GLDA DOMAIN-CONTAINING PROTEIN"/>
    <property type="match status" value="1"/>
</dbReference>
<dbReference type="GO" id="GO:0005739">
    <property type="term" value="C:mitochondrion"/>
    <property type="evidence" value="ECO:0007669"/>
    <property type="project" value="TreeGrafter"/>
</dbReference>
<protein>
    <submittedName>
        <fullName evidence="4">Iron containing alcohol dehydrogenase family protein</fullName>
    </submittedName>
</protein>
<gene>
    <name evidence="4" type="ORF">CTheo_3619</name>
</gene>
<feature type="domain" description="Alcohol dehydrogenase iron-type/glycerol dehydrogenase GldA" evidence="2">
    <location>
        <begin position="19"/>
        <end position="167"/>
    </location>
</feature>
<dbReference type="InterPro" id="IPR018211">
    <property type="entry name" value="ADH_Fe_CS"/>
</dbReference>
<dbReference type="InterPro" id="IPR056798">
    <property type="entry name" value="ADH_Fe_C"/>
</dbReference>